<accession>A0A0B4WYN1</accession>
<keyword evidence="3 5" id="KW-0808">Transferase</keyword>
<dbReference type="InterPro" id="IPR001173">
    <property type="entry name" value="Glyco_trans_2-like"/>
</dbReference>
<organism evidence="5 6">
    <name type="scientific">Rhizobium gallicum bv. gallicum R602sp</name>
    <dbReference type="NCBI Taxonomy" id="1041138"/>
    <lineage>
        <taxon>Bacteria</taxon>
        <taxon>Pseudomonadati</taxon>
        <taxon>Pseudomonadota</taxon>
        <taxon>Alphaproteobacteria</taxon>
        <taxon>Hyphomicrobiales</taxon>
        <taxon>Rhizobiaceae</taxon>
        <taxon>Rhizobium/Agrobacterium group</taxon>
        <taxon>Rhizobium</taxon>
    </lineage>
</organism>
<evidence type="ECO:0000313" key="6">
    <source>
        <dbReference type="Proteomes" id="UP000031368"/>
    </source>
</evidence>
<evidence type="ECO:0000313" key="5">
    <source>
        <dbReference type="EMBL" id="AJD40041.1"/>
    </source>
</evidence>
<evidence type="ECO:0000256" key="1">
    <source>
        <dbReference type="ARBA" id="ARBA00006739"/>
    </source>
</evidence>
<evidence type="ECO:0000259" key="4">
    <source>
        <dbReference type="Pfam" id="PF00535"/>
    </source>
</evidence>
<dbReference type="AlphaFoldDB" id="A0A0B4WYN1"/>
<dbReference type="SUPFAM" id="SSF53448">
    <property type="entry name" value="Nucleotide-diphospho-sugar transferases"/>
    <property type="match status" value="1"/>
</dbReference>
<evidence type="ECO:0000256" key="3">
    <source>
        <dbReference type="ARBA" id="ARBA00022679"/>
    </source>
</evidence>
<feature type="domain" description="Glycosyltransferase 2-like" evidence="4">
    <location>
        <begin position="9"/>
        <end position="166"/>
    </location>
</feature>
<dbReference type="Proteomes" id="UP000031368">
    <property type="component" value="Chromosome"/>
</dbReference>
<dbReference type="InterPro" id="IPR029044">
    <property type="entry name" value="Nucleotide-diphossugar_trans"/>
</dbReference>
<keyword evidence="6" id="KW-1185">Reference proteome</keyword>
<dbReference type="PANTHER" id="PTHR43179">
    <property type="entry name" value="RHAMNOSYLTRANSFERASE WBBL"/>
    <property type="match status" value="1"/>
</dbReference>
<gene>
    <name evidence="5" type="ORF">RGR602_CH00678</name>
</gene>
<proteinExistence type="inferred from homology"/>
<dbReference type="GO" id="GO:0016757">
    <property type="term" value="F:glycosyltransferase activity"/>
    <property type="evidence" value="ECO:0007669"/>
    <property type="project" value="UniProtKB-KW"/>
</dbReference>
<dbReference type="Pfam" id="PF00535">
    <property type="entry name" value="Glycos_transf_2"/>
    <property type="match status" value="1"/>
</dbReference>
<dbReference type="EMBL" id="CP006877">
    <property type="protein sequence ID" value="AJD40041.1"/>
    <property type="molecule type" value="Genomic_DNA"/>
</dbReference>
<protein>
    <submittedName>
        <fullName evidence="5">Glycosyltransferase family 2 protein</fullName>
    </submittedName>
</protein>
<keyword evidence="2" id="KW-0328">Glycosyltransferase</keyword>
<dbReference type="PANTHER" id="PTHR43179:SF12">
    <property type="entry name" value="GALACTOFURANOSYLTRANSFERASE GLFT2"/>
    <property type="match status" value="1"/>
</dbReference>
<dbReference type="CDD" id="cd00761">
    <property type="entry name" value="Glyco_tranf_GTA_type"/>
    <property type="match status" value="1"/>
</dbReference>
<dbReference type="RefSeq" id="WP_039843934.1">
    <property type="nucleotide sequence ID" value="NZ_CP006877.1"/>
</dbReference>
<dbReference type="Gene3D" id="3.90.550.10">
    <property type="entry name" value="Spore Coat Polysaccharide Biosynthesis Protein SpsA, Chain A"/>
    <property type="match status" value="1"/>
</dbReference>
<sequence>MPPRPVDISLIISSRNRAYGLLNCLDAIATAARQASHLRLELVFVDNGSSDDTSDIFSKWAASAPIDTHLIYETLPGLANARNTGIAAATGRILAFTDDDCEVFPDYFTAVDAVFADDTEIVMRGGRVELGDERDLPVTIKTEREPAVLTSELHAGGFIHGCNMAFPKALCETIGLFDPLFGAGSQFRSGEDTDYIHRASNAGIRVEYFPDFVVKHFHGRRKIEDIHHLHAGYAFGNGALYAKYMFDRRSNMRGMLRWDIRQALKELIGGRKMSEEMGLTYRRQLRDNITGMLAYWRSARRTATPMAIRR</sequence>
<dbReference type="HOGENOM" id="CLU_025996_19_5_5"/>
<reference evidence="5 6" key="1">
    <citation type="submission" date="2013-11" db="EMBL/GenBank/DDBJ databases">
        <title>Complete genome sequence of Rhizobium gallicum bv. gallicum R602.</title>
        <authorList>
            <person name="Bustos P."/>
            <person name="Santamaria R.I."/>
            <person name="Lozano L."/>
            <person name="Acosta J.L."/>
            <person name="Ormeno-Orrillo E."/>
            <person name="Rogel M.A."/>
            <person name="Romero D."/>
            <person name="Cevallos M.A."/>
            <person name="Martinez-Romero E."/>
            <person name="Gonzalez V."/>
        </authorList>
    </citation>
    <scope>NUCLEOTIDE SEQUENCE [LARGE SCALE GENOMIC DNA]</scope>
    <source>
        <strain evidence="5 6">R602</strain>
    </source>
</reference>
<evidence type="ECO:0000256" key="2">
    <source>
        <dbReference type="ARBA" id="ARBA00022676"/>
    </source>
</evidence>
<name>A0A0B4WYN1_9HYPH</name>
<comment type="similarity">
    <text evidence="1">Belongs to the glycosyltransferase 2 family.</text>
</comment>
<dbReference type="KEGG" id="rga:RGR602_CH00678"/>